<dbReference type="EMBL" id="LN850140">
    <property type="protein sequence ID" value="CRL09141.1"/>
    <property type="molecule type" value="Genomic_DNA"/>
</dbReference>
<dbReference type="AlphaFoldDB" id="A0A0F7YYS2"/>
<evidence type="ECO:0000313" key="1">
    <source>
        <dbReference type="EMBL" id="CRL09141.1"/>
    </source>
</evidence>
<protein>
    <submittedName>
        <fullName evidence="1">Uncharacterized protein</fullName>
    </submittedName>
</protein>
<proteinExistence type="predicted"/>
<name>A0A0F7YYS2_UNKP</name>
<reference evidence="1" key="1">
    <citation type="journal article" date="2015" name="Front. Bioeng. Biotechnol.">
        <title>Functional Screening of Hydrolytic Activities Reveals an Extremely Thermostable Cellulase from a Deep-Sea Archaeon.</title>
        <authorList>
            <person name="Leis B."/>
            <person name="Heinze S."/>
            <person name="Angelov A."/>
            <person name="Pham V.T."/>
            <person name="Thurmer A."/>
            <person name="Jebbar M."/>
            <person name="Golyshin P.N."/>
            <person name="Streit W.R."/>
            <person name="Daniel R."/>
            <person name="Liebl W."/>
        </authorList>
    </citation>
    <scope>NUCLEOTIDE SEQUENCE</scope>
</reference>
<organism evidence="1">
    <name type="scientific">Unknown prokaryotic organism</name>
    <dbReference type="NCBI Taxonomy" id="2725"/>
    <lineage>
        <taxon>Bacteria</taxon>
        <taxon>environmental samples</taxon>
    </lineage>
</organism>
<accession>A0A0F7YYS2</accession>
<gene>
    <name evidence="1" type="primary">HA-cmc-1-17c</name>
</gene>
<sequence length="40" mass="4439">MPLPFYGGSAYLTVFGFGLPHDNHLSVPIKVGLRLFKPHD</sequence>